<gene>
    <name evidence="4" type="ORF">BRETT_000028</name>
</gene>
<dbReference type="PANTHER" id="PTHR19846">
    <property type="entry name" value="WD40 REPEAT PROTEIN"/>
    <property type="match status" value="1"/>
</dbReference>
<dbReference type="OrthoDB" id="540662at2759"/>
<dbReference type="InterPro" id="IPR036322">
    <property type="entry name" value="WD40_repeat_dom_sf"/>
</dbReference>
<dbReference type="PRINTS" id="PR00320">
    <property type="entry name" value="GPROTEINBRPT"/>
</dbReference>
<dbReference type="InterPro" id="IPR015943">
    <property type="entry name" value="WD40/YVTN_repeat-like_dom_sf"/>
</dbReference>
<feature type="domain" description="Pre-mRNA processing factor 4 (PRP4)-like" evidence="3">
    <location>
        <begin position="13"/>
        <end position="56"/>
    </location>
</feature>
<dbReference type="InterPro" id="IPR001680">
    <property type="entry name" value="WD40_rpt"/>
</dbReference>
<evidence type="ECO:0000313" key="4">
    <source>
        <dbReference type="EMBL" id="QOU18307.1"/>
    </source>
</evidence>
<dbReference type="RefSeq" id="XP_041134801.1">
    <property type="nucleotide sequence ID" value="XM_041278606.1"/>
</dbReference>
<dbReference type="SUPFAM" id="SSF158230">
    <property type="entry name" value="PRP4-like"/>
    <property type="match status" value="1"/>
</dbReference>
<reference evidence="4" key="2">
    <citation type="journal article" name="BMC Genomics">
        <title>New genome assemblies reveal patterns of domestication and adaptation across Brettanomyces (Dekkera) species.</title>
        <authorList>
            <person name="Roach M.J."/>
            <person name="Borneman A.R."/>
        </authorList>
    </citation>
    <scope>NUCLEOTIDE SEQUENCE</scope>
    <source>
        <strain evidence="4">UCD 2041</strain>
    </source>
</reference>
<dbReference type="SMART" id="SM00500">
    <property type="entry name" value="SFM"/>
    <property type="match status" value="1"/>
</dbReference>
<dbReference type="GeneID" id="64571954"/>
<evidence type="ECO:0000259" key="3">
    <source>
        <dbReference type="SMART" id="SM00500"/>
    </source>
</evidence>
<dbReference type="SMART" id="SM00320">
    <property type="entry name" value="WD40"/>
    <property type="match status" value="7"/>
</dbReference>
<dbReference type="AlphaFoldDB" id="A0A871QYB1"/>
<dbReference type="InterPro" id="IPR020472">
    <property type="entry name" value="WD40_PAC1"/>
</dbReference>
<organism evidence="4 5">
    <name type="scientific">Dekkera bruxellensis</name>
    <name type="common">Brettanomyces custersii</name>
    <dbReference type="NCBI Taxonomy" id="5007"/>
    <lineage>
        <taxon>Eukaryota</taxon>
        <taxon>Fungi</taxon>
        <taxon>Dikarya</taxon>
        <taxon>Ascomycota</taxon>
        <taxon>Saccharomycotina</taxon>
        <taxon>Pichiomycetes</taxon>
        <taxon>Pichiales</taxon>
        <taxon>Pichiaceae</taxon>
        <taxon>Brettanomyces</taxon>
    </lineage>
</organism>
<dbReference type="GO" id="GO:0000398">
    <property type="term" value="P:mRNA splicing, via spliceosome"/>
    <property type="evidence" value="ECO:0007669"/>
    <property type="project" value="TreeGrafter"/>
</dbReference>
<dbReference type="KEGG" id="bbrx:BRETT_000028"/>
<dbReference type="InterPro" id="IPR014906">
    <property type="entry name" value="PRP4-like"/>
</dbReference>
<dbReference type="Pfam" id="PF00400">
    <property type="entry name" value="WD40"/>
    <property type="match status" value="6"/>
</dbReference>
<dbReference type="EMBL" id="CP063131">
    <property type="protein sequence ID" value="QOU18307.1"/>
    <property type="molecule type" value="Genomic_DNA"/>
</dbReference>
<dbReference type="Pfam" id="PF08799">
    <property type="entry name" value="PRP4"/>
    <property type="match status" value="1"/>
</dbReference>
<dbReference type="GO" id="GO:0030621">
    <property type="term" value="F:U4 snRNA binding"/>
    <property type="evidence" value="ECO:0007669"/>
    <property type="project" value="TreeGrafter"/>
</dbReference>
<dbReference type="Gene3D" id="4.10.280.110">
    <property type="entry name" value="Pre-mRNA processing factor 4 domain"/>
    <property type="match status" value="1"/>
</dbReference>
<protein>
    <recommendedName>
        <fullName evidence="3">Pre-mRNA processing factor 4 (PRP4)-like domain-containing protein</fullName>
    </recommendedName>
</protein>
<dbReference type="PROSITE" id="PS00678">
    <property type="entry name" value="WD_REPEATS_1"/>
    <property type="match status" value="3"/>
</dbReference>
<dbReference type="InterPro" id="IPR019775">
    <property type="entry name" value="WD40_repeat_CS"/>
</dbReference>
<dbReference type="Gene3D" id="2.130.10.10">
    <property type="entry name" value="YVTN repeat-like/Quinoprotein amine dehydrogenase"/>
    <property type="match status" value="2"/>
</dbReference>
<evidence type="ECO:0000256" key="2">
    <source>
        <dbReference type="ARBA" id="ARBA00022737"/>
    </source>
</evidence>
<name>A0A871QYB1_DEKBR</name>
<dbReference type="GO" id="GO:0046540">
    <property type="term" value="C:U4/U6 x U5 tri-snRNP complex"/>
    <property type="evidence" value="ECO:0007669"/>
    <property type="project" value="TreeGrafter"/>
</dbReference>
<proteinExistence type="predicted"/>
<keyword evidence="2" id="KW-0677">Repeat</keyword>
<dbReference type="SUPFAM" id="SSF50978">
    <property type="entry name" value="WD40 repeat-like"/>
    <property type="match status" value="1"/>
</dbReference>
<keyword evidence="1" id="KW-0853">WD repeat</keyword>
<evidence type="ECO:0000256" key="1">
    <source>
        <dbReference type="ARBA" id="ARBA00022574"/>
    </source>
</evidence>
<dbReference type="PANTHER" id="PTHR19846:SF0">
    <property type="entry name" value="PRE-MRNA PROCESSING FACTOR 4"/>
    <property type="match status" value="1"/>
</dbReference>
<dbReference type="Proteomes" id="UP000663131">
    <property type="component" value="Chromosome 3"/>
</dbReference>
<dbReference type="CDD" id="cd00200">
    <property type="entry name" value="WD40"/>
    <property type="match status" value="1"/>
</dbReference>
<dbReference type="InterPro" id="IPR036285">
    <property type="entry name" value="PRP4-like_sf"/>
</dbReference>
<accession>A0A871QYB1</accession>
<dbReference type="GO" id="GO:0017070">
    <property type="term" value="F:U6 snRNA binding"/>
    <property type="evidence" value="ECO:0007669"/>
    <property type="project" value="TreeGrafter"/>
</dbReference>
<reference evidence="4" key="1">
    <citation type="submission" date="2020-10" db="EMBL/GenBank/DDBJ databases">
        <authorList>
            <person name="Palmer J.M."/>
        </authorList>
    </citation>
    <scope>NUCLEOTIDE SEQUENCE</scope>
    <source>
        <strain evidence="4">UCD 2041</strain>
    </source>
</reference>
<sequence length="438" mass="49506">MEEASNLTEIVPTIDDDVKFVLRRFQQPIIYFGEGPLERRQRLIEFFSKNKNSMESFLSSQAELGKESIAPSKSEEQKDEEFYTPGPDVLFDVRVRIADSSLNRAKIRTDKQRELYQNFDMITELKSRRSYYATLKTMEIEGSQVISNRFTSALKFSYSSAFIAAGSWDGHCYILDPHSLDVKRTFMDVGDGKISTLDWMPHSNEIVATGGSEGNITLLNMSAVHMKKYPKFYGHTDRVTSLQFIPIDSLIASASYDMTWRLWDVETQKSLYYQEGHSKELTSLSCHPDGSLLATAGLDAIIRIWDIRTGKSIAALEKNGHIRAIHGLAWRPNGYQLISGGADNNLKVWDLRRADSAATNTVLAHSKVITDIKISPDDKYITSCGYDGYLNLISSDNFSVIKKFKNVDKLMCCDISSDSKTIITGGWDRSVKIYHTEL</sequence>
<evidence type="ECO:0000313" key="5">
    <source>
        <dbReference type="Proteomes" id="UP000663131"/>
    </source>
</evidence>